<dbReference type="PANTHER" id="PTHR31576:SF2">
    <property type="entry name" value="TATA BOX-BINDING PROTEIN-ASSOCIATED FACTOR RNA POLYMERASE I SUBUNIT B"/>
    <property type="match status" value="1"/>
</dbReference>
<evidence type="ECO:0000313" key="13">
    <source>
        <dbReference type="Proteomes" id="UP000502823"/>
    </source>
</evidence>
<evidence type="ECO:0000256" key="4">
    <source>
        <dbReference type="ARBA" id="ARBA00022771"/>
    </source>
</evidence>
<dbReference type="InterPro" id="IPR033599">
    <property type="entry name" value="TAF1B/Rrn7"/>
</dbReference>
<evidence type="ECO:0000256" key="3">
    <source>
        <dbReference type="ARBA" id="ARBA00022723"/>
    </source>
</evidence>
<comment type="subcellular location">
    <subcellularLocation>
        <location evidence="1">Nucleus</location>
        <location evidence="1">Nucleolus</location>
    </subcellularLocation>
</comment>
<accession>A0A6L2Q3K1</accession>
<dbReference type="OrthoDB" id="10069252at2759"/>
<dbReference type="Proteomes" id="UP000502823">
    <property type="component" value="Unassembled WGS sequence"/>
</dbReference>
<evidence type="ECO:0000256" key="1">
    <source>
        <dbReference type="ARBA" id="ARBA00004604"/>
    </source>
</evidence>
<dbReference type="AlphaFoldDB" id="A0A6L2Q3K1"/>
<evidence type="ECO:0000256" key="9">
    <source>
        <dbReference type="ARBA" id="ARBA00023242"/>
    </source>
</evidence>
<dbReference type="InterPro" id="IPR048538">
    <property type="entry name" value="Rrn7_cyclin_C"/>
</dbReference>
<dbReference type="InParanoid" id="A0A6L2Q3K1"/>
<dbReference type="GO" id="GO:0001164">
    <property type="term" value="F:RNA polymerase I core promoter sequence-specific DNA binding"/>
    <property type="evidence" value="ECO:0007669"/>
    <property type="project" value="InterPro"/>
</dbReference>
<feature type="region of interest" description="Disordered" evidence="10">
    <location>
        <begin position="306"/>
        <end position="337"/>
    </location>
</feature>
<keyword evidence="3" id="KW-0479">Metal-binding</keyword>
<evidence type="ECO:0000313" key="12">
    <source>
        <dbReference type="EMBL" id="GFG36417.1"/>
    </source>
</evidence>
<keyword evidence="4" id="KW-0863">Zinc-finger</keyword>
<sequence length="1008" mass="116181">MNAPQRYALQPFACVNKEMIMFNRKLQKLMKVFNHIQSCNMSLNRAHYTYHGLHMNNLGKNWITSIWAQRIKDLSRIPQNAPVIPLTWRKYCGTLQMDVDSYSISNNKDCPELLDIPQVAAKCDIMVHPPIVAMDVSHDMVNCKNSLKDVDTSFSISNLKSSRRKKPTTRNGRNEWTSWEYYNFILKGLVDELIGLGAQKRVKIVVLQLWATYLKKLEVAFTSKKCSRLPKLGINYHPRDAKLLYGCDVQERTRHGRKAFKRALSERARTTSSVISSYMDEHLAKLNLRKNKRALFEGEYEKDAESSKHAMSEFDESMRSLETSSRGQAKSDDETHSTFPRLSFSYEARKLRSQWRRKYGFSPGRPIMNRNRSACKFLNRSRPFILSRMKLLAILYIALRILQDDIQLSDILRWVEEGELSFYEVAHFFPDGVKLRGHDLVTFGPTTNKPSYSALCKMAKDLALYLRVTRLPAPDLLCLAKRYIEELQLPAEIVKYVEGVMTFSPPPMKFNESLVHFFNYEGRAMAYVIFVLKLLLGLDGKTEYEISKVTKKLNELSENSAGAARLFVWEEWMQYIECRKSVFARFHFPTQAAHYQDAFNGPNSFIKFWKRMKSRDDERHARLVFSACSKMNSELVNAVKRVLMKLIEEETDDDSAVDFVPSLMPQKANLAAILASKVLDLQCSATGIPSSADILKQDFTLATLEHLLNPDQYVAMANMKGIKVIVQERSAQNQVKQVSKMKTTYQSKGNKTYIIVDTMKNIPHCRQGEKQKRKLNEMRYKKHGVVVHDTDSSLDRLYHQSRISCNLPVIAEKMLVKHLQKNGLHAEVANLLHCRSDKIDVSCAESIFSSSEKESCPSTATKCDKLFQHSEIFSNLPVVAEDMLVRHLEAEGISSELDDQLFHCSKEVDLPLAAKKILLQHLKKCNLTENGVGKNNEFILYMPFVEYWQNEVNSKWQSLEEFEREVAVEFPPSFRWLMTECAGMLRMTIQDLYYELLDVEDVCCLCRT</sequence>
<protein>
    <recommendedName>
        <fullName evidence="11">Rrn7/TAF1B C-terminal cyclin domain-containing protein</fullName>
    </recommendedName>
</protein>
<dbReference type="GO" id="GO:0042790">
    <property type="term" value="P:nucleolar large rRNA transcription by RNA polymerase I"/>
    <property type="evidence" value="ECO:0007669"/>
    <property type="project" value="TreeGrafter"/>
</dbReference>
<evidence type="ECO:0000256" key="8">
    <source>
        <dbReference type="ARBA" id="ARBA00023163"/>
    </source>
</evidence>
<keyword evidence="9" id="KW-0539">Nucleus</keyword>
<gene>
    <name evidence="12" type="ORF">Cfor_06997</name>
</gene>
<feature type="compositionally biased region" description="Basic and acidic residues" evidence="10">
    <location>
        <begin position="306"/>
        <end position="319"/>
    </location>
</feature>
<keyword evidence="5" id="KW-0862">Zinc</keyword>
<dbReference type="GO" id="GO:0070860">
    <property type="term" value="C:RNA polymerase I core factor complex"/>
    <property type="evidence" value="ECO:0007669"/>
    <property type="project" value="InterPro"/>
</dbReference>
<evidence type="ECO:0000256" key="5">
    <source>
        <dbReference type="ARBA" id="ARBA00022833"/>
    </source>
</evidence>
<name>A0A6L2Q3K1_COPFO</name>
<reference evidence="13" key="1">
    <citation type="submission" date="2020-01" db="EMBL/GenBank/DDBJ databases">
        <title>Draft genome sequence of the Termite Coptotermes fromosanus.</title>
        <authorList>
            <person name="Itakura S."/>
            <person name="Yosikawa Y."/>
            <person name="Umezawa K."/>
        </authorList>
    </citation>
    <scope>NUCLEOTIDE SEQUENCE [LARGE SCALE GENOMIC DNA]</scope>
</reference>
<dbReference type="FunCoup" id="A0A6L2Q3K1">
    <property type="interactions" value="400"/>
</dbReference>
<evidence type="ECO:0000256" key="6">
    <source>
        <dbReference type="ARBA" id="ARBA00023015"/>
    </source>
</evidence>
<dbReference type="Pfam" id="PF20645">
    <property type="entry name" value="Rrn7_cyclin_C"/>
    <property type="match status" value="1"/>
</dbReference>
<evidence type="ECO:0000256" key="7">
    <source>
        <dbReference type="ARBA" id="ARBA00023125"/>
    </source>
</evidence>
<organism evidence="12 13">
    <name type="scientific">Coptotermes formosanus</name>
    <name type="common">Formosan subterranean termite</name>
    <dbReference type="NCBI Taxonomy" id="36987"/>
    <lineage>
        <taxon>Eukaryota</taxon>
        <taxon>Metazoa</taxon>
        <taxon>Ecdysozoa</taxon>
        <taxon>Arthropoda</taxon>
        <taxon>Hexapoda</taxon>
        <taxon>Insecta</taxon>
        <taxon>Pterygota</taxon>
        <taxon>Neoptera</taxon>
        <taxon>Polyneoptera</taxon>
        <taxon>Dictyoptera</taxon>
        <taxon>Blattodea</taxon>
        <taxon>Blattoidea</taxon>
        <taxon>Termitoidae</taxon>
        <taxon>Rhinotermitidae</taxon>
        <taxon>Coptotermes</taxon>
    </lineage>
</organism>
<keyword evidence="6" id="KW-0805">Transcription regulation</keyword>
<dbReference type="PANTHER" id="PTHR31576">
    <property type="entry name" value="TATA BOX-BINDING PROTEIN-ASSOCIATED FACTOR RNA POLYMERASE I SUBUNIT B"/>
    <property type="match status" value="1"/>
</dbReference>
<dbReference type="GO" id="GO:0008270">
    <property type="term" value="F:zinc ion binding"/>
    <property type="evidence" value="ECO:0007669"/>
    <property type="project" value="UniProtKB-KW"/>
</dbReference>
<dbReference type="EMBL" id="BLKM01012422">
    <property type="protein sequence ID" value="GFG36417.1"/>
    <property type="molecule type" value="Genomic_DNA"/>
</dbReference>
<evidence type="ECO:0000256" key="10">
    <source>
        <dbReference type="SAM" id="MobiDB-lite"/>
    </source>
</evidence>
<dbReference type="GO" id="GO:0005668">
    <property type="term" value="C:RNA polymerase transcription factor SL1 complex"/>
    <property type="evidence" value="ECO:0007669"/>
    <property type="project" value="TreeGrafter"/>
</dbReference>
<keyword evidence="8" id="KW-0804">Transcription</keyword>
<comment type="caution">
    <text evidence="12">The sequence shown here is derived from an EMBL/GenBank/DDBJ whole genome shotgun (WGS) entry which is preliminary data.</text>
</comment>
<proteinExistence type="inferred from homology"/>
<evidence type="ECO:0000256" key="2">
    <source>
        <dbReference type="ARBA" id="ARBA00006899"/>
    </source>
</evidence>
<feature type="domain" description="Rrn7/TAF1B C-terminal cyclin" evidence="11">
    <location>
        <begin position="449"/>
        <end position="577"/>
    </location>
</feature>
<evidence type="ECO:0000259" key="11">
    <source>
        <dbReference type="Pfam" id="PF20645"/>
    </source>
</evidence>
<keyword evidence="7" id="KW-0238">DNA-binding</keyword>
<keyword evidence="13" id="KW-1185">Reference proteome</keyword>
<comment type="similarity">
    <text evidence="2">Belongs to the RRN7/TAF1B family.</text>
</comment>